<accession>A0A3B1BV12</accession>
<feature type="non-terminal residue" evidence="1">
    <location>
        <position position="31"/>
    </location>
</feature>
<protein>
    <submittedName>
        <fullName evidence="1">Uncharacterized protein</fullName>
    </submittedName>
</protein>
<sequence length="31" mass="3519">MKKIIVVAVLLMLSTQVSIAQNWSQNKWGMT</sequence>
<proteinExistence type="predicted"/>
<name>A0A3B1BV12_9ZZZZ</name>
<dbReference type="AlphaFoldDB" id="A0A3B1BV12"/>
<reference evidence="1" key="1">
    <citation type="submission" date="2018-06" db="EMBL/GenBank/DDBJ databases">
        <authorList>
            <person name="Zhirakovskaya E."/>
        </authorList>
    </citation>
    <scope>NUCLEOTIDE SEQUENCE</scope>
</reference>
<dbReference type="EMBL" id="UOGD01000100">
    <property type="protein sequence ID" value="VAX18381.1"/>
    <property type="molecule type" value="Genomic_DNA"/>
</dbReference>
<gene>
    <name evidence="1" type="ORF">MNBD_IGNAVI01-2068</name>
</gene>
<organism evidence="1">
    <name type="scientific">hydrothermal vent metagenome</name>
    <dbReference type="NCBI Taxonomy" id="652676"/>
    <lineage>
        <taxon>unclassified sequences</taxon>
        <taxon>metagenomes</taxon>
        <taxon>ecological metagenomes</taxon>
    </lineage>
</organism>
<evidence type="ECO:0000313" key="1">
    <source>
        <dbReference type="EMBL" id="VAX18381.1"/>
    </source>
</evidence>